<reference evidence="2 3" key="1">
    <citation type="journal article" date="2025" name="Microbiol. Resour. Announc.">
        <title>Draft genome sequences for Neonectria magnoliae and Neonectria punicea, canker pathogens of Liriodendron tulipifera and Acer saccharum in West Virginia.</title>
        <authorList>
            <person name="Petronek H.M."/>
            <person name="Kasson M.T."/>
            <person name="Metheny A.M."/>
            <person name="Stauder C.M."/>
            <person name="Lovett B."/>
            <person name="Lynch S.C."/>
            <person name="Garnas J.R."/>
            <person name="Kasson L.R."/>
            <person name="Stajich J.E."/>
        </authorList>
    </citation>
    <scope>NUCLEOTIDE SEQUENCE [LARGE SCALE GENOMIC DNA]</scope>
    <source>
        <strain evidence="2 3">NRRL 64653</strain>
    </source>
</reference>
<keyword evidence="3" id="KW-1185">Reference proteome</keyword>
<dbReference type="Proteomes" id="UP001498476">
    <property type="component" value="Unassembled WGS sequence"/>
</dbReference>
<feature type="region of interest" description="Disordered" evidence="1">
    <location>
        <begin position="71"/>
        <end position="107"/>
    </location>
</feature>
<feature type="compositionally biased region" description="Low complexity" evidence="1">
    <location>
        <begin position="9"/>
        <end position="31"/>
    </location>
</feature>
<evidence type="ECO:0000313" key="2">
    <source>
        <dbReference type="EMBL" id="KAK7398555.1"/>
    </source>
</evidence>
<dbReference type="EMBL" id="JAZAVJ010000326">
    <property type="protein sequence ID" value="KAK7398555.1"/>
    <property type="molecule type" value="Genomic_DNA"/>
</dbReference>
<feature type="compositionally biased region" description="Basic and acidic residues" evidence="1">
    <location>
        <begin position="73"/>
        <end position="85"/>
    </location>
</feature>
<feature type="region of interest" description="Disordered" evidence="1">
    <location>
        <begin position="1"/>
        <end position="37"/>
    </location>
</feature>
<protein>
    <submittedName>
        <fullName evidence="2">Uncharacterized protein</fullName>
    </submittedName>
</protein>
<feature type="compositionally biased region" description="Low complexity" evidence="1">
    <location>
        <begin position="151"/>
        <end position="160"/>
    </location>
</feature>
<sequence>MDCLQGIDSSRPSPSRPTSSSEPSRRGSSISLDDATTASKDKLFRHAHRFPNDDLVQTPYNSAKSPLLLLEPEELHSMSKLREPSPEDGCPRLPSEPSLPSTPSMTSRLDVYLQDEDKYEMRMMGLRAITPGESASNTQRLLPKNVPAGLSDSSSWQVVDSDGHDQASTSRPTTCHRSKGKGRCIEDETTSPRPTVPQSNTFEVMSNLGIAPESNQSAWNIFPASPDSGISDLSLSAGPPAKRHCGPVELSNEDDELDGTIRLPIVRSTELRTGQL</sequence>
<comment type="caution">
    <text evidence="2">The sequence shown here is derived from an EMBL/GenBank/DDBJ whole genome shotgun (WGS) entry which is preliminary data.</text>
</comment>
<feature type="region of interest" description="Disordered" evidence="1">
    <location>
        <begin position="231"/>
        <end position="253"/>
    </location>
</feature>
<evidence type="ECO:0000313" key="3">
    <source>
        <dbReference type="Proteomes" id="UP001498476"/>
    </source>
</evidence>
<evidence type="ECO:0000256" key="1">
    <source>
        <dbReference type="SAM" id="MobiDB-lite"/>
    </source>
</evidence>
<organism evidence="2 3">
    <name type="scientific">Neonectria punicea</name>
    <dbReference type="NCBI Taxonomy" id="979145"/>
    <lineage>
        <taxon>Eukaryota</taxon>
        <taxon>Fungi</taxon>
        <taxon>Dikarya</taxon>
        <taxon>Ascomycota</taxon>
        <taxon>Pezizomycotina</taxon>
        <taxon>Sordariomycetes</taxon>
        <taxon>Hypocreomycetidae</taxon>
        <taxon>Hypocreales</taxon>
        <taxon>Nectriaceae</taxon>
        <taxon>Neonectria</taxon>
    </lineage>
</organism>
<feature type="compositionally biased region" description="Low complexity" evidence="1">
    <location>
        <begin position="91"/>
        <end position="107"/>
    </location>
</feature>
<feature type="region of interest" description="Disordered" evidence="1">
    <location>
        <begin position="129"/>
        <end position="196"/>
    </location>
</feature>
<proteinExistence type="predicted"/>
<name>A0ABR1GKB7_9HYPO</name>
<gene>
    <name evidence="2" type="ORF">QQX98_012059</name>
</gene>
<accession>A0ABR1GKB7</accession>